<dbReference type="EMBL" id="JAINUF010000036">
    <property type="protein sequence ID" value="KAJ8332158.1"/>
    <property type="molecule type" value="Genomic_DNA"/>
</dbReference>
<feature type="region of interest" description="Disordered" evidence="1">
    <location>
        <begin position="1"/>
        <end position="104"/>
    </location>
</feature>
<feature type="compositionally biased region" description="Basic and acidic residues" evidence="1">
    <location>
        <begin position="145"/>
        <end position="155"/>
    </location>
</feature>
<feature type="compositionally biased region" description="Low complexity" evidence="1">
    <location>
        <begin position="36"/>
        <end position="50"/>
    </location>
</feature>
<dbReference type="AlphaFoldDB" id="A0A9Q1I899"/>
<evidence type="ECO:0000256" key="1">
    <source>
        <dbReference type="SAM" id="MobiDB-lite"/>
    </source>
</evidence>
<evidence type="ECO:0000313" key="3">
    <source>
        <dbReference type="Proteomes" id="UP001152622"/>
    </source>
</evidence>
<feature type="compositionally biased region" description="Polar residues" evidence="1">
    <location>
        <begin position="164"/>
        <end position="180"/>
    </location>
</feature>
<keyword evidence="3" id="KW-1185">Reference proteome</keyword>
<name>A0A9Q1I899_SYNKA</name>
<feature type="region of interest" description="Disordered" evidence="1">
    <location>
        <begin position="216"/>
        <end position="416"/>
    </location>
</feature>
<evidence type="ECO:0000313" key="2">
    <source>
        <dbReference type="EMBL" id="KAJ8332158.1"/>
    </source>
</evidence>
<accession>A0A9Q1I899</accession>
<feature type="region of interest" description="Disordered" evidence="1">
    <location>
        <begin position="142"/>
        <end position="180"/>
    </location>
</feature>
<proteinExistence type="predicted"/>
<feature type="compositionally biased region" description="Polar residues" evidence="1">
    <location>
        <begin position="1"/>
        <end position="14"/>
    </location>
</feature>
<sequence>MLSFSFKGTSSPQSLKKILSLSEEASERHRKQTEDSSQLSSPPTSPQNSPRKGYAGTADHLSDSGHSEISSRSSLVSNSSFDLAQDDRRQRNSANTADTHLGGARTERRATLDLDQYSIGSYSSMQEVRNLYTGVTVLSSPSSEELTHDQGDRASLDAADSGRGSWTSCSSGSHDSIQTIQHQRSWETLAFGHPHYDGPGEGAGLWAPGGGATDMPGYPEHGSREGRGGQELGQARGSWASSTLYWGEDTEGDTGTIKRRGGKDVNADPETLSITSSGSEEQPSPPSHITVSCSNAKGLISRREGRFREPPPTPPGYTALTLPDFAEAPPHTGRRPPDYNMALQRSRMVAHSCDSPLPPPHAGPRPQWSRSTDTEPPRLPHAPPQAAPPEDEGESASPKLMPLRRAEATPPNTSRP</sequence>
<gene>
    <name evidence="2" type="ORF">SKAU_G00428630</name>
</gene>
<dbReference type="Proteomes" id="UP001152622">
    <property type="component" value="Unassembled WGS sequence"/>
</dbReference>
<organism evidence="2 3">
    <name type="scientific">Synaphobranchus kaupii</name>
    <name type="common">Kaup's arrowtooth eel</name>
    <dbReference type="NCBI Taxonomy" id="118154"/>
    <lineage>
        <taxon>Eukaryota</taxon>
        <taxon>Metazoa</taxon>
        <taxon>Chordata</taxon>
        <taxon>Craniata</taxon>
        <taxon>Vertebrata</taxon>
        <taxon>Euteleostomi</taxon>
        <taxon>Actinopterygii</taxon>
        <taxon>Neopterygii</taxon>
        <taxon>Teleostei</taxon>
        <taxon>Anguilliformes</taxon>
        <taxon>Synaphobranchidae</taxon>
        <taxon>Synaphobranchus</taxon>
    </lineage>
</organism>
<protein>
    <submittedName>
        <fullName evidence="2">Uncharacterized protein</fullName>
    </submittedName>
</protein>
<feature type="compositionally biased region" description="Low complexity" evidence="1">
    <location>
        <begin position="67"/>
        <end position="80"/>
    </location>
</feature>
<dbReference type="OrthoDB" id="8928880at2759"/>
<reference evidence="2" key="1">
    <citation type="journal article" date="2023" name="Science">
        <title>Genome structures resolve the early diversification of teleost fishes.</title>
        <authorList>
            <person name="Parey E."/>
            <person name="Louis A."/>
            <person name="Montfort J."/>
            <person name="Bouchez O."/>
            <person name="Roques C."/>
            <person name="Iampietro C."/>
            <person name="Lluch J."/>
            <person name="Castinel A."/>
            <person name="Donnadieu C."/>
            <person name="Desvignes T."/>
            <person name="Floi Bucao C."/>
            <person name="Jouanno E."/>
            <person name="Wen M."/>
            <person name="Mejri S."/>
            <person name="Dirks R."/>
            <person name="Jansen H."/>
            <person name="Henkel C."/>
            <person name="Chen W.J."/>
            <person name="Zahm M."/>
            <person name="Cabau C."/>
            <person name="Klopp C."/>
            <person name="Thompson A.W."/>
            <person name="Robinson-Rechavi M."/>
            <person name="Braasch I."/>
            <person name="Lecointre G."/>
            <person name="Bobe J."/>
            <person name="Postlethwait J.H."/>
            <person name="Berthelot C."/>
            <person name="Roest Crollius H."/>
            <person name="Guiguen Y."/>
        </authorList>
    </citation>
    <scope>NUCLEOTIDE SEQUENCE</scope>
    <source>
        <strain evidence="2">WJC10195</strain>
    </source>
</reference>
<comment type="caution">
    <text evidence="2">The sequence shown here is derived from an EMBL/GenBank/DDBJ whole genome shotgun (WGS) entry which is preliminary data.</text>
</comment>